<dbReference type="InterPro" id="IPR000160">
    <property type="entry name" value="GGDEF_dom"/>
</dbReference>
<accession>A0ABT3S934</accession>
<evidence type="ECO:0000256" key="1">
    <source>
        <dbReference type="SAM" id="Phobius"/>
    </source>
</evidence>
<feature type="transmembrane region" description="Helical" evidence="1">
    <location>
        <begin position="147"/>
        <end position="165"/>
    </location>
</feature>
<name>A0ABT3S934_9MYCO</name>
<dbReference type="InterPro" id="IPR029787">
    <property type="entry name" value="Nucleotide_cyclase"/>
</dbReference>
<dbReference type="InterPro" id="IPR043128">
    <property type="entry name" value="Rev_trsase/Diguanyl_cyclase"/>
</dbReference>
<sequence>MDDEWTSRQGGQVGGPVARWWHQPDQFDWLTTYLSARGLAMPTRLLMAIISGALMLMAVAGLTSRNVPMAVAVAFSVVAVVVGLGYAVLWLRGWPTKKQSLAMAGIGGVLIAAGCVMQPEPIIALMGCTGLAILGGYAAFFHNAKAVAVNVSIAITAGAVCAVRAAPDNGLAVATAGLWLVIELNLAVPLAIQTVVRTLGADVVRSDHDPLTGVLNRRAFYERATNLLTSPRDDLHLVVVMIDLDKFKRLNDAYGHVAGDQALTAVGWVLREASNSSAIIGRFGGEEFTVVDVVSAEAAERLPSQLCAAVAGLPHPVTASVGAAIVRWDGPSAVDDLICSADAAMYAAKRAGGNQTRICRPARVGH</sequence>
<keyword evidence="1" id="KW-0812">Transmembrane</keyword>
<keyword evidence="1" id="KW-1133">Transmembrane helix</keyword>
<dbReference type="PROSITE" id="PS50887">
    <property type="entry name" value="GGDEF"/>
    <property type="match status" value="1"/>
</dbReference>
<dbReference type="Pfam" id="PF00990">
    <property type="entry name" value="GGDEF"/>
    <property type="match status" value="1"/>
</dbReference>
<dbReference type="EMBL" id="JAPJDO010000002">
    <property type="protein sequence ID" value="MCX2935653.1"/>
    <property type="molecule type" value="Genomic_DNA"/>
</dbReference>
<feature type="transmembrane region" description="Helical" evidence="1">
    <location>
        <begin position="171"/>
        <end position="192"/>
    </location>
</feature>
<feature type="transmembrane region" description="Helical" evidence="1">
    <location>
        <begin position="45"/>
        <end position="63"/>
    </location>
</feature>
<dbReference type="PANTHER" id="PTHR45138:SF9">
    <property type="entry name" value="DIGUANYLATE CYCLASE DGCM-RELATED"/>
    <property type="match status" value="1"/>
</dbReference>
<organism evidence="3 4">
    <name type="scientific">Mycobacterium pinniadriaticum</name>
    <dbReference type="NCBI Taxonomy" id="2994102"/>
    <lineage>
        <taxon>Bacteria</taxon>
        <taxon>Bacillati</taxon>
        <taxon>Actinomycetota</taxon>
        <taxon>Actinomycetes</taxon>
        <taxon>Mycobacteriales</taxon>
        <taxon>Mycobacteriaceae</taxon>
        <taxon>Mycobacterium</taxon>
    </lineage>
</organism>
<evidence type="ECO:0000259" key="2">
    <source>
        <dbReference type="PROSITE" id="PS50887"/>
    </source>
</evidence>
<feature type="transmembrane region" description="Helical" evidence="1">
    <location>
        <begin position="69"/>
        <end position="89"/>
    </location>
</feature>
<gene>
    <name evidence="3" type="ORF">ORI27_02995</name>
</gene>
<dbReference type="Proteomes" id="UP001300745">
    <property type="component" value="Unassembled WGS sequence"/>
</dbReference>
<dbReference type="SMART" id="SM00267">
    <property type="entry name" value="GGDEF"/>
    <property type="match status" value="1"/>
</dbReference>
<dbReference type="InterPro" id="IPR050469">
    <property type="entry name" value="Diguanylate_Cyclase"/>
</dbReference>
<feature type="transmembrane region" description="Helical" evidence="1">
    <location>
        <begin position="101"/>
        <end position="117"/>
    </location>
</feature>
<keyword evidence="1" id="KW-0472">Membrane</keyword>
<protein>
    <submittedName>
        <fullName evidence="3">GGDEF domain-containing protein</fullName>
    </submittedName>
</protein>
<evidence type="ECO:0000313" key="4">
    <source>
        <dbReference type="Proteomes" id="UP001300745"/>
    </source>
</evidence>
<dbReference type="NCBIfam" id="TIGR00254">
    <property type="entry name" value="GGDEF"/>
    <property type="match status" value="1"/>
</dbReference>
<evidence type="ECO:0000313" key="3">
    <source>
        <dbReference type="EMBL" id="MCX2935653.1"/>
    </source>
</evidence>
<dbReference type="RefSeq" id="WP_265995027.1">
    <property type="nucleotide sequence ID" value="NZ_JAPJDN010000002.1"/>
</dbReference>
<dbReference type="Gene3D" id="3.30.70.270">
    <property type="match status" value="1"/>
</dbReference>
<proteinExistence type="predicted"/>
<dbReference type="SUPFAM" id="SSF55073">
    <property type="entry name" value="Nucleotide cyclase"/>
    <property type="match status" value="1"/>
</dbReference>
<feature type="transmembrane region" description="Helical" evidence="1">
    <location>
        <begin position="123"/>
        <end position="140"/>
    </location>
</feature>
<dbReference type="CDD" id="cd01949">
    <property type="entry name" value="GGDEF"/>
    <property type="match status" value="1"/>
</dbReference>
<keyword evidence="4" id="KW-1185">Reference proteome</keyword>
<reference evidence="3 4" key="1">
    <citation type="submission" date="2022-11" db="EMBL/GenBank/DDBJ databases">
        <title>Mycobacterium sp. nov.</title>
        <authorList>
            <person name="Papic B."/>
            <person name="Spicic S."/>
            <person name="Duvnjak S."/>
        </authorList>
    </citation>
    <scope>NUCLEOTIDE SEQUENCE [LARGE SCALE GENOMIC DNA]</scope>
    <source>
        <strain evidence="3 4">CVI_P4</strain>
    </source>
</reference>
<dbReference type="PANTHER" id="PTHR45138">
    <property type="entry name" value="REGULATORY COMPONENTS OF SENSORY TRANSDUCTION SYSTEM"/>
    <property type="match status" value="1"/>
</dbReference>
<comment type="caution">
    <text evidence="3">The sequence shown here is derived from an EMBL/GenBank/DDBJ whole genome shotgun (WGS) entry which is preliminary data.</text>
</comment>
<feature type="domain" description="GGDEF" evidence="2">
    <location>
        <begin position="235"/>
        <end position="361"/>
    </location>
</feature>